<feature type="domain" description="AB hydrolase-1" evidence="5">
    <location>
        <begin position="95"/>
        <end position="270"/>
    </location>
</feature>
<dbReference type="InterPro" id="IPR051601">
    <property type="entry name" value="Serine_prot/Carboxylest_S33"/>
</dbReference>
<keyword evidence="2" id="KW-0732">Signal</keyword>
<evidence type="ECO:0000259" key="5">
    <source>
        <dbReference type="Pfam" id="PF00561"/>
    </source>
</evidence>
<comment type="caution">
    <text evidence="7">The sequence shown here is derived from an EMBL/GenBank/DDBJ whole genome shotgun (WGS) entry which is preliminary data.</text>
</comment>
<keyword evidence="8" id="KW-1185">Reference proteome</keyword>
<evidence type="ECO:0000256" key="1">
    <source>
        <dbReference type="ARBA" id="ARBA00010088"/>
    </source>
</evidence>
<comment type="similarity">
    <text evidence="1">Belongs to the peptidase S33 family.</text>
</comment>
<gene>
    <name evidence="7" type="primary">tap</name>
    <name evidence="7" type="ORF">GCM10010328_39150</name>
</gene>
<feature type="domain" description="Peptidase S33 tripeptidyl aminopeptidase-like C-terminal" evidence="6">
    <location>
        <begin position="407"/>
        <end position="493"/>
    </location>
</feature>
<evidence type="ECO:0000259" key="6">
    <source>
        <dbReference type="Pfam" id="PF08386"/>
    </source>
</evidence>
<protein>
    <submittedName>
        <fullName evidence="7">Tripeptidyl aminopeptidase</fullName>
    </submittedName>
</protein>
<dbReference type="InterPro" id="IPR000073">
    <property type="entry name" value="AB_hydrolase_1"/>
</dbReference>
<evidence type="ECO:0000256" key="3">
    <source>
        <dbReference type="ARBA" id="ARBA00022801"/>
    </source>
</evidence>
<organism evidence="7 8">
    <name type="scientific">Streptomyces rubiginosohelvolus</name>
    <dbReference type="NCBI Taxonomy" id="67362"/>
    <lineage>
        <taxon>Bacteria</taxon>
        <taxon>Bacillati</taxon>
        <taxon>Actinomycetota</taxon>
        <taxon>Actinomycetes</taxon>
        <taxon>Kitasatosporales</taxon>
        <taxon>Streptomycetaceae</taxon>
        <taxon>Streptomyces</taxon>
    </lineage>
</organism>
<accession>A0ABQ3BXD3</accession>
<dbReference type="PANTHER" id="PTHR43248">
    <property type="entry name" value="2-SUCCINYL-6-HYDROXY-2,4-CYCLOHEXADIENE-1-CARBOXYLATE SYNTHASE"/>
    <property type="match status" value="1"/>
</dbReference>
<evidence type="ECO:0000256" key="2">
    <source>
        <dbReference type="ARBA" id="ARBA00022729"/>
    </source>
</evidence>
<reference evidence="8" key="1">
    <citation type="journal article" date="2019" name="Int. J. Syst. Evol. Microbiol.">
        <title>The Global Catalogue of Microorganisms (GCM) 10K type strain sequencing project: providing services to taxonomists for standard genome sequencing and annotation.</title>
        <authorList>
            <consortium name="The Broad Institute Genomics Platform"/>
            <consortium name="The Broad Institute Genome Sequencing Center for Infectious Disease"/>
            <person name="Wu L."/>
            <person name="Ma J."/>
        </authorList>
    </citation>
    <scope>NUCLEOTIDE SEQUENCE [LARGE SCALE GENOMIC DNA]</scope>
    <source>
        <strain evidence="8">JCM 4602</strain>
    </source>
</reference>
<dbReference type="PANTHER" id="PTHR43248:SF29">
    <property type="entry name" value="TRIPEPTIDYL AMINOPEPTIDASE"/>
    <property type="match status" value="1"/>
</dbReference>
<keyword evidence="3" id="KW-0378">Hydrolase</keyword>
<sequence length="519" mass="55790">MTTRETPPDTGPGPSANAAGENALSAFHEQRPQWAPAPPGGGAASAWLPAAAPTHAPVEHAVVEVPMDYSDPAGRRLSIAVSRLRAKDPARRRGILLLVNGGPGGYFGLGRGFPAALAHTGLTEVYDLIGFDPRGTGDSTPLRGEITPTAAPFDSRPPDSAFAVISEDFRIREEGNLRAGGELRPHVSTPNTARDMDVIRAVLGEDRLNYLGYTYGTYLGAVYGALFPDRLDRSVLDSCVHPDWSWREQAMAQGRANRDNVEAWAAWAARRDGHFGLGSSGEQVLAAVEAAAAAITATPGAVPLRSLFDGAMGNRSADRSKWRELADLVADVRTGGAEAAGKWLANEKVWPPSETEGETRCGVLDAVTVEKDWPADLEVYYEDMRRFREHFPYGYGVMRAQTWVGAFRTFTPPERPVELSARGYPAGLVVHAEGDPTDHYEGGAAMAARLGHRLITVADSGQHEIYGFVRNPDVDRLVEGYLVDGVLPDDTSCPSTVSRPDVPADGDTGSISREQRKES</sequence>
<dbReference type="InterPro" id="IPR013595">
    <property type="entry name" value="Pept_S33_TAP-like_C"/>
</dbReference>
<evidence type="ECO:0000313" key="8">
    <source>
        <dbReference type="Proteomes" id="UP000624183"/>
    </source>
</evidence>
<dbReference type="GO" id="GO:0004177">
    <property type="term" value="F:aminopeptidase activity"/>
    <property type="evidence" value="ECO:0007669"/>
    <property type="project" value="UniProtKB-KW"/>
</dbReference>
<proteinExistence type="inferred from homology"/>
<dbReference type="SUPFAM" id="SSF53474">
    <property type="entry name" value="alpha/beta-Hydrolases"/>
    <property type="match status" value="1"/>
</dbReference>
<feature type="region of interest" description="Disordered" evidence="4">
    <location>
        <begin position="489"/>
        <end position="519"/>
    </location>
</feature>
<feature type="region of interest" description="Disordered" evidence="4">
    <location>
        <begin position="1"/>
        <end position="47"/>
    </location>
</feature>
<dbReference type="EMBL" id="BMUW01000007">
    <property type="protein sequence ID" value="GGZ60824.1"/>
    <property type="molecule type" value="Genomic_DNA"/>
</dbReference>
<dbReference type="Pfam" id="PF00561">
    <property type="entry name" value="Abhydrolase_1"/>
    <property type="match status" value="1"/>
</dbReference>
<dbReference type="Proteomes" id="UP000624183">
    <property type="component" value="Unassembled WGS sequence"/>
</dbReference>
<evidence type="ECO:0000256" key="4">
    <source>
        <dbReference type="SAM" id="MobiDB-lite"/>
    </source>
</evidence>
<name>A0ABQ3BXD3_9ACTN</name>
<keyword evidence="7" id="KW-0645">Protease</keyword>
<dbReference type="Gene3D" id="3.40.50.1820">
    <property type="entry name" value="alpha/beta hydrolase"/>
    <property type="match status" value="1"/>
</dbReference>
<evidence type="ECO:0000313" key="7">
    <source>
        <dbReference type="EMBL" id="GGZ60824.1"/>
    </source>
</evidence>
<dbReference type="Pfam" id="PF08386">
    <property type="entry name" value="Abhydrolase_4"/>
    <property type="match status" value="1"/>
</dbReference>
<keyword evidence="7" id="KW-0031">Aminopeptidase</keyword>
<dbReference type="InterPro" id="IPR029058">
    <property type="entry name" value="AB_hydrolase_fold"/>
</dbReference>